<evidence type="ECO:0000313" key="3">
    <source>
        <dbReference type="EMBL" id="GAA2736095.1"/>
    </source>
</evidence>
<name>A0ABN3UN63_9MICO</name>
<keyword evidence="2" id="KW-0472">Membrane</keyword>
<feature type="transmembrane region" description="Helical" evidence="2">
    <location>
        <begin position="111"/>
        <end position="128"/>
    </location>
</feature>
<feature type="region of interest" description="Disordered" evidence="1">
    <location>
        <begin position="1"/>
        <end position="30"/>
    </location>
</feature>
<sequence>MAGMRVVRRESSGVGWSVAESDTGPSSHTAQTKALAVERARADLRGLPGGGRLRVHLANGDLEYERFVEGVRSAIPVIAAQVDRPPTLGEVHQQIKQDGTKMDKGLDGVDTILLVLGYLGVPVTSAAISPEVRDALDGGWLAVFFATLTWTLGCMGAVIVSERSGLLGYPMVFAVTLCFVAALAVATLLGKGVLELDLAASTLPGPFKLVGSFIEAALRTYGWFGSLIGAGVGALLGHRLARLAPERFAV</sequence>
<protein>
    <recommendedName>
        <fullName evidence="5">Threonine/serine exporter-like N-terminal domain-containing protein</fullName>
    </recommendedName>
</protein>
<evidence type="ECO:0000256" key="2">
    <source>
        <dbReference type="SAM" id="Phobius"/>
    </source>
</evidence>
<reference evidence="3 4" key="1">
    <citation type="journal article" date="2019" name="Int. J. Syst. Evol. Microbiol.">
        <title>The Global Catalogue of Microorganisms (GCM) 10K type strain sequencing project: providing services to taxonomists for standard genome sequencing and annotation.</title>
        <authorList>
            <consortium name="The Broad Institute Genomics Platform"/>
            <consortium name="The Broad Institute Genome Sequencing Center for Infectious Disease"/>
            <person name="Wu L."/>
            <person name="Ma J."/>
        </authorList>
    </citation>
    <scope>NUCLEOTIDE SEQUENCE [LARGE SCALE GENOMIC DNA]</scope>
    <source>
        <strain evidence="3 4">JCM 16378</strain>
    </source>
</reference>
<dbReference type="Proteomes" id="UP001501326">
    <property type="component" value="Unassembled WGS sequence"/>
</dbReference>
<dbReference type="EMBL" id="BAAARN010000001">
    <property type="protein sequence ID" value="GAA2736095.1"/>
    <property type="molecule type" value="Genomic_DNA"/>
</dbReference>
<feature type="transmembrane region" description="Helical" evidence="2">
    <location>
        <begin position="167"/>
        <end position="189"/>
    </location>
</feature>
<proteinExistence type="predicted"/>
<keyword evidence="2" id="KW-0812">Transmembrane</keyword>
<feature type="transmembrane region" description="Helical" evidence="2">
    <location>
        <begin position="140"/>
        <end position="160"/>
    </location>
</feature>
<evidence type="ECO:0008006" key="5">
    <source>
        <dbReference type="Google" id="ProtNLM"/>
    </source>
</evidence>
<gene>
    <name evidence="3" type="ORF">GCM10009867_19970</name>
</gene>
<keyword evidence="2" id="KW-1133">Transmembrane helix</keyword>
<evidence type="ECO:0000313" key="4">
    <source>
        <dbReference type="Proteomes" id="UP001501326"/>
    </source>
</evidence>
<accession>A0ABN3UN63</accession>
<comment type="caution">
    <text evidence="3">The sequence shown here is derived from an EMBL/GenBank/DDBJ whole genome shotgun (WGS) entry which is preliminary data.</text>
</comment>
<organism evidence="3 4">
    <name type="scientific">Pedococcus aerophilus</name>
    <dbReference type="NCBI Taxonomy" id="436356"/>
    <lineage>
        <taxon>Bacteria</taxon>
        <taxon>Bacillati</taxon>
        <taxon>Actinomycetota</taxon>
        <taxon>Actinomycetes</taxon>
        <taxon>Micrococcales</taxon>
        <taxon>Intrasporangiaceae</taxon>
        <taxon>Pedococcus</taxon>
    </lineage>
</organism>
<feature type="transmembrane region" description="Helical" evidence="2">
    <location>
        <begin position="221"/>
        <end position="241"/>
    </location>
</feature>
<keyword evidence="4" id="KW-1185">Reference proteome</keyword>
<evidence type="ECO:0000256" key="1">
    <source>
        <dbReference type="SAM" id="MobiDB-lite"/>
    </source>
</evidence>